<evidence type="ECO:0000256" key="1">
    <source>
        <dbReference type="ARBA" id="ARBA00022723"/>
    </source>
</evidence>
<dbReference type="Pfam" id="PF10551">
    <property type="entry name" value="MULE"/>
    <property type="match status" value="1"/>
</dbReference>
<evidence type="ECO:0008006" key="8">
    <source>
        <dbReference type="Google" id="ProtNLM"/>
    </source>
</evidence>
<dbReference type="GO" id="GO:0008270">
    <property type="term" value="F:zinc ion binding"/>
    <property type="evidence" value="ECO:0007669"/>
    <property type="project" value="UniProtKB-KW"/>
</dbReference>
<evidence type="ECO:0000259" key="4">
    <source>
        <dbReference type="Pfam" id="PF04500"/>
    </source>
</evidence>
<keyword evidence="2" id="KW-0863">Zinc-finger</keyword>
<gene>
    <name evidence="6" type="ORF">AFUS01_LOCUS7068</name>
</gene>
<dbReference type="Proteomes" id="UP000708208">
    <property type="component" value="Unassembled WGS sequence"/>
</dbReference>
<evidence type="ECO:0000313" key="6">
    <source>
        <dbReference type="EMBL" id="CAG7717622.1"/>
    </source>
</evidence>
<reference evidence="6" key="1">
    <citation type="submission" date="2021-06" db="EMBL/GenBank/DDBJ databases">
        <authorList>
            <person name="Hodson N. C."/>
            <person name="Mongue J. A."/>
            <person name="Jaron S. K."/>
        </authorList>
    </citation>
    <scope>NUCLEOTIDE SEQUENCE</scope>
</reference>
<dbReference type="InterPro" id="IPR018289">
    <property type="entry name" value="MULE_transposase_dom"/>
</dbReference>
<proteinExistence type="predicted"/>
<dbReference type="InterPro" id="IPR007588">
    <property type="entry name" value="Znf_FLYWCH"/>
</dbReference>
<organism evidence="6 7">
    <name type="scientific">Allacma fusca</name>
    <dbReference type="NCBI Taxonomy" id="39272"/>
    <lineage>
        <taxon>Eukaryota</taxon>
        <taxon>Metazoa</taxon>
        <taxon>Ecdysozoa</taxon>
        <taxon>Arthropoda</taxon>
        <taxon>Hexapoda</taxon>
        <taxon>Collembola</taxon>
        <taxon>Symphypleona</taxon>
        <taxon>Sminthuridae</taxon>
        <taxon>Allacma</taxon>
    </lineage>
</organism>
<evidence type="ECO:0000259" key="5">
    <source>
        <dbReference type="Pfam" id="PF10551"/>
    </source>
</evidence>
<sequence length="244" mass="28719">MGLEYIESGATNLVHDGFLFTKDGENKDEGTIYWKCCEYKRKYCRGRVTTRDDQVATATGHNHPPYRVKIYFKKAMPSVKRKGNRKQTAWILRIYIRIRNIQGDASTFFTAVYSPWSSAWFDVALGLRFITHEEARTYNRMIQGIKEKIPHWQPKTITTDFEVSALKAFGECFPGSVQRGCHFYFGQCLWRKVQSFNSITEYLDWKIERLWQRYRRQRSANVSPLNCGTVMKLHFKEKLGRLTL</sequence>
<feature type="domain" description="FLYWCH-type" evidence="4">
    <location>
        <begin position="9"/>
        <end position="63"/>
    </location>
</feature>
<dbReference type="OrthoDB" id="3066195at2759"/>
<evidence type="ECO:0000256" key="3">
    <source>
        <dbReference type="ARBA" id="ARBA00022833"/>
    </source>
</evidence>
<accession>A0A8J2JF51</accession>
<dbReference type="EMBL" id="CAJVCH010047289">
    <property type="protein sequence ID" value="CAG7717622.1"/>
    <property type="molecule type" value="Genomic_DNA"/>
</dbReference>
<keyword evidence="7" id="KW-1185">Reference proteome</keyword>
<feature type="domain" description="MULE transposase" evidence="5">
    <location>
        <begin position="109"/>
        <end position="185"/>
    </location>
</feature>
<comment type="caution">
    <text evidence="6">The sequence shown here is derived from an EMBL/GenBank/DDBJ whole genome shotgun (WGS) entry which is preliminary data.</text>
</comment>
<evidence type="ECO:0000256" key="2">
    <source>
        <dbReference type="ARBA" id="ARBA00022771"/>
    </source>
</evidence>
<dbReference type="AlphaFoldDB" id="A0A8J2JF51"/>
<protein>
    <recommendedName>
        <fullName evidence="8">FLYWCH-type domain-containing protein</fullName>
    </recommendedName>
</protein>
<evidence type="ECO:0000313" key="7">
    <source>
        <dbReference type="Proteomes" id="UP000708208"/>
    </source>
</evidence>
<name>A0A8J2JF51_9HEXA</name>
<keyword evidence="3" id="KW-0862">Zinc</keyword>
<keyword evidence="1" id="KW-0479">Metal-binding</keyword>
<dbReference type="Pfam" id="PF04500">
    <property type="entry name" value="FLYWCH"/>
    <property type="match status" value="1"/>
</dbReference>